<evidence type="ECO:0000256" key="1">
    <source>
        <dbReference type="SAM" id="MobiDB-lite"/>
    </source>
</evidence>
<dbReference type="AlphaFoldDB" id="A0A645D6H3"/>
<feature type="region of interest" description="Disordered" evidence="1">
    <location>
        <begin position="302"/>
        <end position="321"/>
    </location>
</feature>
<gene>
    <name evidence="2" type="ORF">SDC9_131741</name>
</gene>
<protein>
    <submittedName>
        <fullName evidence="2">Uncharacterized protein</fullName>
    </submittedName>
</protein>
<comment type="caution">
    <text evidence="2">The sequence shown here is derived from an EMBL/GenBank/DDBJ whole genome shotgun (WGS) entry which is preliminary data.</text>
</comment>
<proteinExistence type="predicted"/>
<feature type="region of interest" description="Disordered" evidence="1">
    <location>
        <begin position="172"/>
        <end position="198"/>
    </location>
</feature>
<name>A0A645D6H3_9ZZZZ</name>
<feature type="region of interest" description="Disordered" evidence="1">
    <location>
        <begin position="101"/>
        <end position="125"/>
    </location>
</feature>
<reference evidence="2" key="1">
    <citation type="submission" date="2019-08" db="EMBL/GenBank/DDBJ databases">
        <authorList>
            <person name="Kucharzyk K."/>
            <person name="Murdoch R.W."/>
            <person name="Higgins S."/>
            <person name="Loffler F."/>
        </authorList>
    </citation>
    <scope>NUCLEOTIDE SEQUENCE</scope>
</reference>
<organism evidence="2">
    <name type="scientific">bioreactor metagenome</name>
    <dbReference type="NCBI Taxonomy" id="1076179"/>
    <lineage>
        <taxon>unclassified sequences</taxon>
        <taxon>metagenomes</taxon>
        <taxon>ecological metagenomes</taxon>
    </lineage>
</organism>
<dbReference type="EMBL" id="VSSQ01033157">
    <property type="protein sequence ID" value="MPM84668.1"/>
    <property type="molecule type" value="Genomic_DNA"/>
</dbReference>
<feature type="compositionally biased region" description="Gly residues" evidence="1">
    <location>
        <begin position="111"/>
        <end position="122"/>
    </location>
</feature>
<sequence length="321" mass="34701">MLSFPEACQYRPQNSTRRYFHEKQFIQVKRICRRDRPLTGEGPFSLRLPGDGLLFFFLFQGFGLGGPAGTGGPHRYGSCSHGISLQPVLLRLCCHAGRVGGPSRPVRPPEGHGGGHGPGGRRNGPARLRALALFPRSLAAPHGDRPRPHVRRSPCLPGKCFHSGQVRLLFKHHPGPGSPRRHRLRRPSRVVPGRPRPVRHLCGACRDQPPHGVSPLEGTGVRPRARTAGFRRTAPPVGHLQAPGGLRHDRLVTLPEESPGGLVCLGVGPALLPGAVGRVMVPDGLRRSRIGGQELGVPHQYRHVPGNGDAREVLGEGGRQV</sequence>
<feature type="compositionally biased region" description="Basic residues" evidence="1">
    <location>
        <begin position="172"/>
        <end position="188"/>
    </location>
</feature>
<accession>A0A645D6H3</accession>
<evidence type="ECO:0000313" key="2">
    <source>
        <dbReference type="EMBL" id="MPM84668.1"/>
    </source>
</evidence>